<comment type="caution">
    <text evidence="2">The sequence shown here is derived from an EMBL/GenBank/DDBJ whole genome shotgun (WGS) entry which is preliminary data.</text>
</comment>
<dbReference type="EMBL" id="CAAALY010246045">
    <property type="protein sequence ID" value="VEL33588.1"/>
    <property type="molecule type" value="Genomic_DNA"/>
</dbReference>
<feature type="region of interest" description="Disordered" evidence="1">
    <location>
        <begin position="139"/>
        <end position="160"/>
    </location>
</feature>
<accession>A0A448XCU5</accession>
<name>A0A448XCU5_9PLAT</name>
<keyword evidence="3" id="KW-1185">Reference proteome</keyword>
<evidence type="ECO:0000256" key="1">
    <source>
        <dbReference type="SAM" id="MobiDB-lite"/>
    </source>
</evidence>
<organism evidence="2 3">
    <name type="scientific">Protopolystoma xenopodis</name>
    <dbReference type="NCBI Taxonomy" id="117903"/>
    <lineage>
        <taxon>Eukaryota</taxon>
        <taxon>Metazoa</taxon>
        <taxon>Spiralia</taxon>
        <taxon>Lophotrochozoa</taxon>
        <taxon>Platyhelminthes</taxon>
        <taxon>Monogenea</taxon>
        <taxon>Polyopisthocotylea</taxon>
        <taxon>Polystomatidea</taxon>
        <taxon>Polystomatidae</taxon>
        <taxon>Protopolystoma</taxon>
    </lineage>
</organism>
<feature type="compositionally biased region" description="Polar residues" evidence="1">
    <location>
        <begin position="144"/>
        <end position="160"/>
    </location>
</feature>
<dbReference type="AlphaFoldDB" id="A0A448XCU5"/>
<gene>
    <name evidence="2" type="ORF">PXEA_LOCUS27028</name>
</gene>
<protein>
    <submittedName>
        <fullName evidence="2">Uncharacterized protein</fullName>
    </submittedName>
</protein>
<proteinExistence type="predicted"/>
<evidence type="ECO:0000313" key="3">
    <source>
        <dbReference type="Proteomes" id="UP000784294"/>
    </source>
</evidence>
<dbReference type="Proteomes" id="UP000784294">
    <property type="component" value="Unassembled WGS sequence"/>
</dbReference>
<reference evidence="2" key="1">
    <citation type="submission" date="2018-11" db="EMBL/GenBank/DDBJ databases">
        <authorList>
            <consortium name="Pathogen Informatics"/>
        </authorList>
    </citation>
    <scope>NUCLEOTIDE SEQUENCE</scope>
</reference>
<evidence type="ECO:0000313" key="2">
    <source>
        <dbReference type="EMBL" id="VEL33588.1"/>
    </source>
</evidence>
<sequence length="412" mass="45100">MLGFRCHLQFAIDNQAPVCGKQGTTISLLQKRLGEDEPLGSVLINDDIQTTGYASRHVAPHNSPLGSSGLQPILLHLEGSSVVPTPSMPEVNIRHQRWVSPFSATFENVPSRLFDAGNHGNYYGRRLLTRCVLSSRPDNKTKLRQQVQPTSTTRKETATTPKVTRSWSSYLKREYDPIFVVLVAATTPKLIDDFSFKNRLQLNRGSCLTLVPQLGHASTKTLRSAACPESIQGIVTARAPRLGFPFNVASIWSDPIFVTRPSCQDDLFGLNSPNVLCLSGYDGSQPRSVDMCAVRPGSVDICFRQTRLATAEQSGRENGSPIGTTEAKCTDYALAIRSQVGQVHFCDFMPCHASLFSRIEPILCILPHQGGSSLHPLHDPSARSTNQLVTLACSVARISNVQVFALHIPTIV</sequence>